<organism evidence="8 9">
    <name type="scientific">Anaeromassilibacillus senegalensis</name>
    <dbReference type="NCBI Taxonomy" id="1673717"/>
    <lineage>
        <taxon>Bacteria</taxon>
        <taxon>Bacillati</taxon>
        <taxon>Bacillota</taxon>
        <taxon>Clostridia</taxon>
        <taxon>Eubacteriales</taxon>
        <taxon>Acutalibacteraceae</taxon>
        <taxon>Anaeromassilibacillus</taxon>
    </lineage>
</organism>
<comment type="caution">
    <text evidence="8">The sequence shown here is derived from an EMBL/GenBank/DDBJ whole genome shotgun (WGS) entry which is preliminary data.</text>
</comment>
<evidence type="ECO:0000313" key="9">
    <source>
        <dbReference type="Proteomes" id="UP001298681"/>
    </source>
</evidence>
<dbReference type="SUPFAM" id="SSF88946">
    <property type="entry name" value="Sigma2 domain of RNA polymerase sigma factors"/>
    <property type="match status" value="1"/>
</dbReference>
<dbReference type="SUPFAM" id="SSF88659">
    <property type="entry name" value="Sigma3 and sigma4 domains of RNA polymerase sigma factors"/>
    <property type="match status" value="1"/>
</dbReference>
<dbReference type="InterPro" id="IPR013325">
    <property type="entry name" value="RNA_pol_sigma_r2"/>
</dbReference>
<dbReference type="RefSeq" id="WP_191362673.1">
    <property type="nucleotide sequence ID" value="NZ_JAKNHQ010000009.1"/>
</dbReference>
<evidence type="ECO:0000313" key="8">
    <source>
        <dbReference type="EMBL" id="MCG4610905.1"/>
    </source>
</evidence>
<name>A0ABS9MJC4_9FIRM</name>
<dbReference type="InterPro" id="IPR014284">
    <property type="entry name" value="RNA_pol_sigma-70_dom"/>
</dbReference>
<protein>
    <submittedName>
        <fullName evidence="8">RNA polymerase sigma factor</fullName>
    </submittedName>
</protein>
<dbReference type="EMBL" id="JAKNHQ010000009">
    <property type="protein sequence ID" value="MCG4610905.1"/>
    <property type="molecule type" value="Genomic_DNA"/>
</dbReference>
<evidence type="ECO:0000256" key="4">
    <source>
        <dbReference type="ARBA" id="ARBA00023125"/>
    </source>
</evidence>
<dbReference type="InterPro" id="IPR007627">
    <property type="entry name" value="RNA_pol_sigma70_r2"/>
</dbReference>
<evidence type="ECO:0000256" key="3">
    <source>
        <dbReference type="ARBA" id="ARBA00023082"/>
    </source>
</evidence>
<keyword evidence="2" id="KW-0805">Transcription regulation</keyword>
<dbReference type="Gene3D" id="1.10.10.10">
    <property type="entry name" value="Winged helix-like DNA-binding domain superfamily/Winged helix DNA-binding domain"/>
    <property type="match status" value="1"/>
</dbReference>
<dbReference type="Proteomes" id="UP001298681">
    <property type="component" value="Unassembled WGS sequence"/>
</dbReference>
<evidence type="ECO:0000256" key="1">
    <source>
        <dbReference type="ARBA" id="ARBA00010641"/>
    </source>
</evidence>
<dbReference type="NCBIfam" id="TIGR02937">
    <property type="entry name" value="sigma70-ECF"/>
    <property type="match status" value="1"/>
</dbReference>
<evidence type="ECO:0000256" key="2">
    <source>
        <dbReference type="ARBA" id="ARBA00023015"/>
    </source>
</evidence>
<reference evidence="8 9" key="1">
    <citation type="submission" date="2022-01" db="EMBL/GenBank/DDBJ databases">
        <title>Collection of gut derived symbiotic bacterial strains cultured from healthy donors.</title>
        <authorList>
            <person name="Lin H."/>
            <person name="Kohout C."/>
            <person name="Waligurski E."/>
            <person name="Pamer E.G."/>
        </authorList>
    </citation>
    <scope>NUCLEOTIDE SEQUENCE [LARGE SCALE GENOMIC DNA]</scope>
    <source>
        <strain evidence="8 9">DFI.7.58</strain>
    </source>
</reference>
<feature type="domain" description="RNA polymerase sigma-70 region 2" evidence="6">
    <location>
        <begin position="34"/>
        <end position="101"/>
    </location>
</feature>
<keyword evidence="4" id="KW-0238">DNA-binding</keyword>
<dbReference type="InterPro" id="IPR013324">
    <property type="entry name" value="RNA_pol_sigma_r3/r4-like"/>
</dbReference>
<dbReference type="PANTHER" id="PTHR43133">
    <property type="entry name" value="RNA POLYMERASE ECF-TYPE SIGMA FACTO"/>
    <property type="match status" value="1"/>
</dbReference>
<keyword evidence="5" id="KW-0804">Transcription</keyword>
<comment type="similarity">
    <text evidence="1">Belongs to the sigma-70 factor family. ECF subfamily.</text>
</comment>
<dbReference type="Pfam" id="PF08281">
    <property type="entry name" value="Sigma70_r4_2"/>
    <property type="match status" value="1"/>
</dbReference>
<feature type="domain" description="RNA polymerase sigma factor 70 region 4 type 2" evidence="7">
    <location>
        <begin position="128"/>
        <end position="178"/>
    </location>
</feature>
<gene>
    <name evidence="8" type="ORF">L0P57_08155</name>
</gene>
<keyword evidence="3" id="KW-0731">Sigma factor</keyword>
<dbReference type="Gene3D" id="1.10.1740.10">
    <property type="match status" value="1"/>
</dbReference>
<evidence type="ECO:0000259" key="6">
    <source>
        <dbReference type="Pfam" id="PF04542"/>
    </source>
</evidence>
<evidence type="ECO:0000259" key="7">
    <source>
        <dbReference type="Pfam" id="PF08281"/>
    </source>
</evidence>
<sequence>MLVPGNRDDGKKEQLTDSLMREVADGDRAAFEQLYRITQNSVYCYLLAIVKSHSTAEDLMQDTYLSVRKSIRHYIPQGKPLAWIFTIARNLAYMELRRAQRQESSDFSEEENHVGVDVISNTIDNLVLQKALEILNEQERNIVLLHVTQGFKFREISSLLDIPIGTVLSCYNRAIKKLYKAVNEDRAG</sequence>
<keyword evidence="9" id="KW-1185">Reference proteome</keyword>
<dbReference type="CDD" id="cd06171">
    <property type="entry name" value="Sigma70_r4"/>
    <property type="match status" value="1"/>
</dbReference>
<dbReference type="Pfam" id="PF04542">
    <property type="entry name" value="Sigma70_r2"/>
    <property type="match status" value="1"/>
</dbReference>
<accession>A0ABS9MJC4</accession>
<dbReference type="InterPro" id="IPR013249">
    <property type="entry name" value="RNA_pol_sigma70_r4_t2"/>
</dbReference>
<dbReference type="PANTHER" id="PTHR43133:SF8">
    <property type="entry name" value="RNA POLYMERASE SIGMA FACTOR HI_1459-RELATED"/>
    <property type="match status" value="1"/>
</dbReference>
<proteinExistence type="inferred from homology"/>
<dbReference type="InterPro" id="IPR036388">
    <property type="entry name" value="WH-like_DNA-bd_sf"/>
</dbReference>
<dbReference type="InterPro" id="IPR039425">
    <property type="entry name" value="RNA_pol_sigma-70-like"/>
</dbReference>
<evidence type="ECO:0000256" key="5">
    <source>
        <dbReference type="ARBA" id="ARBA00023163"/>
    </source>
</evidence>